<accession>A0ABU6U1K4</accession>
<evidence type="ECO:0000256" key="1">
    <source>
        <dbReference type="SAM" id="MobiDB-lite"/>
    </source>
</evidence>
<gene>
    <name evidence="2" type="ORF">PIB30_001723</name>
</gene>
<sequence>MPEGYGRRRGASRDGRGGRGRMEGGDTAPTQQTHGGASTSLAVEVARMSTQADLPSTPQTQGTAIPSSLSSPSQQAFLDGLSSPGFQQMISGILQEGDGSYRPDTTPPLAEHVPGGSWEVPFMEPARLLAPLASPAPAEQSNEPAARGRDLKAPRRRGCGTGGHM</sequence>
<comment type="caution">
    <text evidence="2">The sequence shown here is derived from an EMBL/GenBank/DDBJ whole genome shotgun (WGS) entry which is preliminary data.</text>
</comment>
<feature type="compositionally biased region" description="Basic and acidic residues" evidence="1">
    <location>
        <begin position="11"/>
        <end position="24"/>
    </location>
</feature>
<feature type="region of interest" description="Disordered" evidence="1">
    <location>
        <begin position="96"/>
        <end position="117"/>
    </location>
</feature>
<feature type="compositionally biased region" description="Polar residues" evidence="1">
    <location>
        <begin position="28"/>
        <end position="41"/>
    </location>
</feature>
<feature type="compositionally biased region" description="Polar residues" evidence="1">
    <location>
        <begin position="48"/>
        <end position="76"/>
    </location>
</feature>
<proteinExistence type="predicted"/>
<dbReference type="EMBL" id="JASCZI010120832">
    <property type="protein sequence ID" value="MED6155041.1"/>
    <property type="molecule type" value="Genomic_DNA"/>
</dbReference>
<protein>
    <submittedName>
        <fullName evidence="2">Uncharacterized protein</fullName>
    </submittedName>
</protein>
<evidence type="ECO:0000313" key="2">
    <source>
        <dbReference type="EMBL" id="MED6155041.1"/>
    </source>
</evidence>
<feature type="region of interest" description="Disordered" evidence="1">
    <location>
        <begin position="1"/>
        <end position="84"/>
    </location>
</feature>
<organism evidence="2 3">
    <name type="scientific">Stylosanthes scabra</name>
    <dbReference type="NCBI Taxonomy" id="79078"/>
    <lineage>
        <taxon>Eukaryota</taxon>
        <taxon>Viridiplantae</taxon>
        <taxon>Streptophyta</taxon>
        <taxon>Embryophyta</taxon>
        <taxon>Tracheophyta</taxon>
        <taxon>Spermatophyta</taxon>
        <taxon>Magnoliopsida</taxon>
        <taxon>eudicotyledons</taxon>
        <taxon>Gunneridae</taxon>
        <taxon>Pentapetalae</taxon>
        <taxon>rosids</taxon>
        <taxon>fabids</taxon>
        <taxon>Fabales</taxon>
        <taxon>Fabaceae</taxon>
        <taxon>Papilionoideae</taxon>
        <taxon>50 kb inversion clade</taxon>
        <taxon>dalbergioids sensu lato</taxon>
        <taxon>Dalbergieae</taxon>
        <taxon>Pterocarpus clade</taxon>
        <taxon>Stylosanthes</taxon>
    </lineage>
</organism>
<feature type="region of interest" description="Disordered" evidence="1">
    <location>
        <begin position="131"/>
        <end position="165"/>
    </location>
</feature>
<keyword evidence="3" id="KW-1185">Reference proteome</keyword>
<name>A0ABU6U1K4_9FABA</name>
<dbReference type="Proteomes" id="UP001341840">
    <property type="component" value="Unassembled WGS sequence"/>
</dbReference>
<evidence type="ECO:0000313" key="3">
    <source>
        <dbReference type="Proteomes" id="UP001341840"/>
    </source>
</evidence>
<reference evidence="2 3" key="1">
    <citation type="journal article" date="2023" name="Plants (Basel)">
        <title>Bridging the Gap: Combining Genomics and Transcriptomics Approaches to Understand Stylosanthes scabra, an Orphan Legume from the Brazilian Caatinga.</title>
        <authorList>
            <person name="Ferreira-Neto J.R.C."/>
            <person name="da Silva M.D."/>
            <person name="Binneck E."/>
            <person name="de Melo N.F."/>
            <person name="da Silva R.H."/>
            <person name="de Melo A.L.T.M."/>
            <person name="Pandolfi V."/>
            <person name="Bustamante F.O."/>
            <person name="Brasileiro-Vidal A.C."/>
            <person name="Benko-Iseppon A.M."/>
        </authorList>
    </citation>
    <scope>NUCLEOTIDE SEQUENCE [LARGE SCALE GENOMIC DNA]</scope>
    <source>
        <tissue evidence="2">Leaves</tissue>
    </source>
</reference>